<dbReference type="InterPro" id="IPR005025">
    <property type="entry name" value="FMN_Rdtase-like_dom"/>
</dbReference>
<dbReference type="PANTHER" id="PTHR43278:SF2">
    <property type="entry name" value="IRON-SULFUR FLAVOPROTEIN"/>
    <property type="match status" value="1"/>
</dbReference>
<dbReference type="HOGENOM" id="CLU_050993_4_2_7"/>
<evidence type="ECO:0000256" key="1">
    <source>
        <dbReference type="ARBA" id="ARBA00022630"/>
    </source>
</evidence>
<reference evidence="4 5" key="1">
    <citation type="submission" date="2007-05" db="EMBL/GenBank/DDBJ databases">
        <title>Complete sequence of Geobacter uraniireducens Rf4.</title>
        <authorList>
            <consortium name="US DOE Joint Genome Institute"/>
            <person name="Copeland A."/>
            <person name="Lucas S."/>
            <person name="Lapidus A."/>
            <person name="Barry K."/>
            <person name="Detter J.C."/>
            <person name="Glavina del Rio T."/>
            <person name="Hammon N."/>
            <person name="Israni S."/>
            <person name="Dalin E."/>
            <person name="Tice H."/>
            <person name="Pitluck S."/>
            <person name="Chertkov O."/>
            <person name="Brettin T."/>
            <person name="Bruce D."/>
            <person name="Han C."/>
            <person name="Schmutz J."/>
            <person name="Larimer F."/>
            <person name="Land M."/>
            <person name="Hauser L."/>
            <person name="Kyrpides N."/>
            <person name="Mikhailova N."/>
            <person name="Shelobolina E."/>
            <person name="Aklujkar M."/>
            <person name="Lovley D."/>
            <person name="Richardson P."/>
        </authorList>
    </citation>
    <scope>NUCLEOTIDE SEQUENCE [LARGE SCALE GENOMIC DNA]</scope>
    <source>
        <strain evidence="4 5">Rf4</strain>
    </source>
</reference>
<evidence type="ECO:0000256" key="2">
    <source>
        <dbReference type="ARBA" id="ARBA00022643"/>
    </source>
</evidence>
<dbReference type="InterPro" id="IPR029039">
    <property type="entry name" value="Flavoprotein-like_sf"/>
</dbReference>
<dbReference type="Proteomes" id="UP000006695">
    <property type="component" value="Chromosome"/>
</dbReference>
<evidence type="ECO:0000313" key="4">
    <source>
        <dbReference type="EMBL" id="ABQ26699.1"/>
    </source>
</evidence>
<dbReference type="OrthoDB" id="9790975at2"/>
<dbReference type="Pfam" id="PF03358">
    <property type="entry name" value="FMN_red"/>
    <property type="match status" value="1"/>
</dbReference>
<dbReference type="GO" id="GO:0016491">
    <property type="term" value="F:oxidoreductase activity"/>
    <property type="evidence" value="ECO:0007669"/>
    <property type="project" value="InterPro"/>
</dbReference>
<dbReference type="AlphaFoldDB" id="A5G4I1"/>
<name>A5G4I1_GEOUR</name>
<proteinExistence type="predicted"/>
<dbReference type="EMBL" id="CP000698">
    <property type="protein sequence ID" value="ABQ26699.1"/>
    <property type="molecule type" value="Genomic_DNA"/>
</dbReference>
<feature type="domain" description="NADPH-dependent FMN reductase-like" evidence="3">
    <location>
        <begin position="5"/>
        <end position="110"/>
    </location>
</feature>
<accession>A5G4I1</accession>
<dbReference type="RefSeq" id="WP_011939385.1">
    <property type="nucleotide sequence ID" value="NC_009483.1"/>
</dbReference>
<dbReference type="Gene3D" id="3.40.50.360">
    <property type="match status" value="1"/>
</dbReference>
<sequence>MNSYLCICGSPREKGNSDILAESVIEGAKSRGMKGSKYYAHKMNVKPCIGCLACDKTGKCGQDDWKMIEDLFQGADAIIFSTAIYGRLMTGPLKCLIDRLRPFMKIEITPQGPVFHSRFKDAKYFALVTTNSSPDEKEAKPAHDCMIEFFEKVNNGRPNVVGVLNGCGLKSHGQVAMQEPELSGLAERMNLPPNAVETMVKRNQVYLKEAFDLGVRLADACQKANPVSHG</sequence>
<keyword evidence="5" id="KW-1185">Reference proteome</keyword>
<dbReference type="STRING" id="351605.Gura_2521"/>
<dbReference type="SUPFAM" id="SSF52218">
    <property type="entry name" value="Flavoproteins"/>
    <property type="match status" value="1"/>
</dbReference>
<dbReference type="InterPro" id="IPR051796">
    <property type="entry name" value="ISF_SsuE-like"/>
</dbReference>
<dbReference type="PANTHER" id="PTHR43278">
    <property type="entry name" value="NAD(P)H-DEPENDENT FMN-CONTAINING OXIDOREDUCTASE YWQN-RELATED"/>
    <property type="match status" value="1"/>
</dbReference>
<dbReference type="KEGG" id="gur:Gura_2521"/>
<keyword evidence="2" id="KW-0288">FMN</keyword>
<evidence type="ECO:0000313" key="5">
    <source>
        <dbReference type="Proteomes" id="UP000006695"/>
    </source>
</evidence>
<evidence type="ECO:0000259" key="3">
    <source>
        <dbReference type="Pfam" id="PF03358"/>
    </source>
</evidence>
<gene>
    <name evidence="4" type="ordered locus">Gura_2521</name>
</gene>
<keyword evidence="1" id="KW-0285">Flavoprotein</keyword>
<organism evidence="4 5">
    <name type="scientific">Geotalea uraniireducens (strain Rf4)</name>
    <name type="common">Geobacter uraniireducens</name>
    <dbReference type="NCBI Taxonomy" id="351605"/>
    <lineage>
        <taxon>Bacteria</taxon>
        <taxon>Pseudomonadati</taxon>
        <taxon>Thermodesulfobacteriota</taxon>
        <taxon>Desulfuromonadia</taxon>
        <taxon>Geobacterales</taxon>
        <taxon>Geobacteraceae</taxon>
        <taxon>Geotalea</taxon>
    </lineage>
</organism>
<protein>
    <submittedName>
        <fullName evidence="4">NADPH-dependent FMN reductase</fullName>
    </submittedName>
</protein>